<keyword evidence="13" id="KW-0735">Signal-anchor</keyword>
<evidence type="ECO:0000256" key="3">
    <source>
        <dbReference type="ARBA" id="ARBA00022362"/>
    </source>
</evidence>
<dbReference type="InterPro" id="IPR003538">
    <property type="entry name" value="TonB"/>
</dbReference>
<dbReference type="Proteomes" id="UP001501083">
    <property type="component" value="Unassembled WGS sequence"/>
</dbReference>
<dbReference type="PROSITE" id="PS52015">
    <property type="entry name" value="TONB_CTD"/>
    <property type="match status" value="1"/>
</dbReference>
<keyword evidence="7" id="KW-0812">Transmembrane</keyword>
<protein>
    <recommendedName>
        <fullName evidence="3 13">Protein TonB</fullName>
    </recommendedName>
</protein>
<evidence type="ECO:0000256" key="14">
    <source>
        <dbReference type="SAM" id="SignalP"/>
    </source>
</evidence>
<dbReference type="EMBL" id="BAABKY010000001">
    <property type="protein sequence ID" value="GAA5069322.1"/>
    <property type="molecule type" value="Genomic_DNA"/>
</dbReference>
<dbReference type="Pfam" id="PF03544">
    <property type="entry name" value="TonB_C"/>
    <property type="match status" value="1"/>
</dbReference>
<evidence type="ECO:0000256" key="1">
    <source>
        <dbReference type="ARBA" id="ARBA00004383"/>
    </source>
</evidence>
<proteinExistence type="inferred from homology"/>
<keyword evidence="8" id="KW-0677">Repeat</keyword>
<keyword evidence="11" id="KW-0472">Membrane</keyword>
<evidence type="ECO:0000313" key="16">
    <source>
        <dbReference type="EMBL" id="GAA5069322.1"/>
    </source>
</evidence>
<feature type="signal peptide" evidence="14">
    <location>
        <begin position="1"/>
        <end position="20"/>
    </location>
</feature>
<comment type="subcellular location">
    <subcellularLocation>
        <location evidence="1 13">Cell inner membrane</location>
        <topology evidence="1 13">Single-pass membrane protein</topology>
        <orientation evidence="1 13">Periplasmic side</orientation>
    </subcellularLocation>
</comment>
<dbReference type="InterPro" id="IPR037682">
    <property type="entry name" value="TonB_C"/>
</dbReference>
<dbReference type="SUPFAM" id="SSF74653">
    <property type="entry name" value="TolA/TonB C-terminal domain"/>
    <property type="match status" value="1"/>
</dbReference>
<evidence type="ECO:0000256" key="9">
    <source>
        <dbReference type="ARBA" id="ARBA00022927"/>
    </source>
</evidence>
<dbReference type="InterPro" id="IPR006260">
    <property type="entry name" value="TonB/TolA_C"/>
</dbReference>
<sequence length="304" mass="32039">MALVACVLALAACGSGSREAEPAVDVAQALPEPVLDALDGNDLRARAEDALRRQRIHSPAGDCAVDYYLALREREPAAEGVATALGELQPYVLIAAEQALAREDLDESQRLLALLARMDANAPALPRLRDTLRIAQAAADRAEGARVVETKPAVAPSILPPPAPRVAERAPEKPAIAVQANIAPPPAPPTQANEAAPTPVVAQIAPPIAPAPEVANAMPRLLVDAQPRYPAKAQNRRIEGSVQLAFTIQPDGSVSDARLLLAQPSGVFEEAALAAAARWRFEATGRRVATTRTLTFRLPPESRG</sequence>
<keyword evidence="14" id="KW-0732">Signal</keyword>
<evidence type="ECO:0000256" key="13">
    <source>
        <dbReference type="RuleBase" id="RU362123"/>
    </source>
</evidence>
<gene>
    <name evidence="16" type="ORF">GCM10025759_06030</name>
</gene>
<keyword evidence="17" id="KW-1185">Reference proteome</keyword>
<dbReference type="PANTHER" id="PTHR33446:SF8">
    <property type="entry name" value="PROTEIN TONB"/>
    <property type="match status" value="1"/>
</dbReference>
<keyword evidence="6 13" id="KW-0997">Cell inner membrane</keyword>
<evidence type="ECO:0000313" key="17">
    <source>
        <dbReference type="Proteomes" id="UP001501083"/>
    </source>
</evidence>
<evidence type="ECO:0000256" key="7">
    <source>
        <dbReference type="ARBA" id="ARBA00022692"/>
    </source>
</evidence>
<accession>A0ABP9L4Z8</accession>
<keyword evidence="9 13" id="KW-0653">Protein transport</keyword>
<keyword evidence="10" id="KW-1133">Transmembrane helix</keyword>
<dbReference type="PRINTS" id="PR01374">
    <property type="entry name" value="TONBPROTEIN"/>
</dbReference>
<comment type="function">
    <text evidence="13">Interacts with outer membrane receptor proteins that carry out high-affinity binding and energy dependent uptake into the periplasmic space of specific substrates. It could act to transduce energy from the cytoplasmic membrane to specific energy-requiring processes in the outer membrane, resulting in the release into the periplasm of ligands bound by these outer membrane proteins.</text>
</comment>
<evidence type="ECO:0000259" key="15">
    <source>
        <dbReference type="PROSITE" id="PS52015"/>
    </source>
</evidence>
<comment type="subunit">
    <text evidence="12">Homodimer. Forms a complex with the accessory proteins ExbB and ExbD.</text>
</comment>
<dbReference type="Gene3D" id="3.30.2420.10">
    <property type="entry name" value="TonB"/>
    <property type="match status" value="1"/>
</dbReference>
<evidence type="ECO:0000256" key="6">
    <source>
        <dbReference type="ARBA" id="ARBA00022519"/>
    </source>
</evidence>
<comment type="similarity">
    <text evidence="2 13">Belongs to the TonB family.</text>
</comment>
<evidence type="ECO:0000256" key="4">
    <source>
        <dbReference type="ARBA" id="ARBA00022448"/>
    </source>
</evidence>
<evidence type="ECO:0000256" key="12">
    <source>
        <dbReference type="ARBA" id="ARBA00025849"/>
    </source>
</evidence>
<dbReference type="PANTHER" id="PTHR33446">
    <property type="entry name" value="PROTEIN TONB-RELATED"/>
    <property type="match status" value="1"/>
</dbReference>
<dbReference type="InterPro" id="IPR051045">
    <property type="entry name" value="TonB-dependent_transducer"/>
</dbReference>
<keyword evidence="5 13" id="KW-1003">Cell membrane</keyword>
<feature type="chain" id="PRO_5047398740" description="Protein TonB" evidence="14">
    <location>
        <begin position="21"/>
        <end position="304"/>
    </location>
</feature>
<feature type="domain" description="TonB C-terminal" evidence="15">
    <location>
        <begin position="214"/>
        <end position="304"/>
    </location>
</feature>
<dbReference type="NCBIfam" id="TIGR01352">
    <property type="entry name" value="tonB_Cterm"/>
    <property type="match status" value="1"/>
</dbReference>
<evidence type="ECO:0000256" key="11">
    <source>
        <dbReference type="ARBA" id="ARBA00023136"/>
    </source>
</evidence>
<evidence type="ECO:0000256" key="5">
    <source>
        <dbReference type="ARBA" id="ARBA00022475"/>
    </source>
</evidence>
<reference evidence="17" key="1">
    <citation type="journal article" date="2019" name="Int. J. Syst. Evol. Microbiol.">
        <title>The Global Catalogue of Microorganisms (GCM) 10K type strain sequencing project: providing services to taxonomists for standard genome sequencing and annotation.</title>
        <authorList>
            <consortium name="The Broad Institute Genomics Platform"/>
            <consortium name="The Broad Institute Genome Sequencing Center for Infectious Disease"/>
            <person name="Wu L."/>
            <person name="Ma J."/>
        </authorList>
    </citation>
    <scope>NUCLEOTIDE SEQUENCE [LARGE SCALE GENOMIC DNA]</scope>
    <source>
        <strain evidence="17">JCM 19212</strain>
    </source>
</reference>
<comment type="caution">
    <text evidence="16">The sequence shown here is derived from an EMBL/GenBank/DDBJ whole genome shotgun (WGS) entry which is preliminary data.</text>
</comment>
<keyword evidence="4 13" id="KW-0813">Transport</keyword>
<evidence type="ECO:0000256" key="10">
    <source>
        <dbReference type="ARBA" id="ARBA00022989"/>
    </source>
</evidence>
<name>A0ABP9L4Z8_9GAMM</name>
<organism evidence="16 17">
    <name type="scientific">Lysobacter panacisoli</name>
    <dbReference type="NCBI Taxonomy" id="1255263"/>
    <lineage>
        <taxon>Bacteria</taxon>
        <taxon>Pseudomonadati</taxon>
        <taxon>Pseudomonadota</taxon>
        <taxon>Gammaproteobacteria</taxon>
        <taxon>Lysobacterales</taxon>
        <taxon>Lysobacteraceae</taxon>
        <taxon>Lysobacter</taxon>
    </lineage>
</organism>
<evidence type="ECO:0000256" key="8">
    <source>
        <dbReference type="ARBA" id="ARBA00022737"/>
    </source>
</evidence>
<evidence type="ECO:0000256" key="2">
    <source>
        <dbReference type="ARBA" id="ARBA00006555"/>
    </source>
</evidence>